<organism evidence="2 3">
    <name type="scientific">Hymenobacter sediminicola</name>
    <dbReference type="NCBI Taxonomy" id="2761579"/>
    <lineage>
        <taxon>Bacteria</taxon>
        <taxon>Pseudomonadati</taxon>
        <taxon>Bacteroidota</taxon>
        <taxon>Cytophagia</taxon>
        <taxon>Cytophagales</taxon>
        <taxon>Hymenobacteraceae</taxon>
        <taxon>Hymenobacter</taxon>
    </lineage>
</organism>
<feature type="compositionally biased region" description="Basic residues" evidence="1">
    <location>
        <begin position="74"/>
        <end position="85"/>
    </location>
</feature>
<dbReference type="AlphaFoldDB" id="A0A7G7W2Z5"/>
<dbReference type="KEGG" id="hsk:H4317_11100"/>
<feature type="region of interest" description="Disordered" evidence="1">
    <location>
        <begin position="1"/>
        <end position="85"/>
    </location>
</feature>
<protein>
    <submittedName>
        <fullName evidence="2">Uncharacterized protein</fullName>
    </submittedName>
</protein>
<keyword evidence="3" id="KW-1185">Reference proteome</keyword>
<evidence type="ECO:0000313" key="2">
    <source>
        <dbReference type="EMBL" id="QNH60738.1"/>
    </source>
</evidence>
<name>A0A7G7W2Z5_9BACT</name>
<feature type="compositionally biased region" description="Basic and acidic residues" evidence="1">
    <location>
        <begin position="11"/>
        <end position="27"/>
    </location>
</feature>
<accession>A0A7G7W2Z5</accession>
<evidence type="ECO:0000313" key="3">
    <source>
        <dbReference type="Proteomes" id="UP000515489"/>
    </source>
</evidence>
<reference evidence="2 3" key="1">
    <citation type="submission" date="2020-08" db="EMBL/GenBank/DDBJ databases">
        <title>Hymenobacter sp. S2-20-2 genome sequencing.</title>
        <authorList>
            <person name="Jin L."/>
        </authorList>
    </citation>
    <scope>NUCLEOTIDE SEQUENCE [LARGE SCALE GENOMIC DNA]</scope>
    <source>
        <strain evidence="2 3">S2-20-2</strain>
    </source>
</reference>
<dbReference type="EMBL" id="CP060202">
    <property type="protein sequence ID" value="QNH60738.1"/>
    <property type="molecule type" value="Genomic_DNA"/>
</dbReference>
<sequence length="85" mass="9222">MAGRSTSEQPEVIRLRSESLGEERDFSPSHAARLQALEASQGKPDWLPIEPPAAPVAAEPSTDSTPPPADDPRPRKRTAATRKPR</sequence>
<dbReference type="Proteomes" id="UP000515489">
    <property type="component" value="Chromosome"/>
</dbReference>
<evidence type="ECO:0000256" key="1">
    <source>
        <dbReference type="SAM" id="MobiDB-lite"/>
    </source>
</evidence>
<gene>
    <name evidence="2" type="ORF">H4317_11100</name>
</gene>
<proteinExistence type="predicted"/>
<dbReference type="RefSeq" id="WP_185886669.1">
    <property type="nucleotide sequence ID" value="NZ_CP060202.1"/>
</dbReference>
<feature type="compositionally biased region" description="Low complexity" evidence="1">
    <location>
        <begin position="55"/>
        <end position="64"/>
    </location>
</feature>